<dbReference type="Proteomes" id="UP001217089">
    <property type="component" value="Unassembled WGS sequence"/>
</dbReference>
<evidence type="ECO:0000313" key="5">
    <source>
        <dbReference type="Proteomes" id="UP001217089"/>
    </source>
</evidence>
<evidence type="ECO:0000256" key="2">
    <source>
        <dbReference type="ARBA" id="ARBA00012423"/>
    </source>
</evidence>
<dbReference type="InterPro" id="IPR003140">
    <property type="entry name" value="PLipase/COase/thioEstase"/>
</dbReference>
<dbReference type="Gene3D" id="3.40.50.1820">
    <property type="entry name" value="alpha/beta hydrolase"/>
    <property type="match status" value="1"/>
</dbReference>
<proteinExistence type="inferred from homology"/>
<sequence>MNYSSSCIVYNLDLYKCNWHGWAQAFKELGLKHIKYICPTAPITPVTLNGGMRMPSWFDIFGLGPDCEQDVAGIKKASDILKNFISEEEKQGIPSNRIMVGGFSQGGAVSLYTAFTLEKPLAGIIGLSTWMPLHKDFDDEKMKKTNTDIPMLQCHGNADPLVPFHWGERTSHLIKKFSKCHKFKNYQNMAHSSCQEEMDDVKNFLQEHLSLDSKV</sequence>
<dbReference type="PANTHER" id="PTHR10655">
    <property type="entry name" value="LYSOPHOSPHOLIPASE-RELATED"/>
    <property type="match status" value="1"/>
</dbReference>
<evidence type="ECO:0000256" key="1">
    <source>
        <dbReference type="ARBA" id="ARBA00006499"/>
    </source>
</evidence>
<evidence type="ECO:0000259" key="3">
    <source>
        <dbReference type="Pfam" id="PF02230"/>
    </source>
</evidence>
<protein>
    <recommendedName>
        <fullName evidence="2">palmitoyl-protein hydrolase</fullName>
        <ecNumber evidence="2">3.1.2.22</ecNumber>
    </recommendedName>
</protein>
<reference evidence="4 5" key="1">
    <citation type="submission" date="2022-12" db="EMBL/GenBank/DDBJ databases">
        <title>Chromosome-level genome of Tegillarca granosa.</title>
        <authorList>
            <person name="Kim J."/>
        </authorList>
    </citation>
    <scope>NUCLEOTIDE SEQUENCE [LARGE SCALE GENOMIC DNA]</scope>
    <source>
        <strain evidence="4">Teg-2019</strain>
        <tissue evidence="4">Adductor muscle</tissue>
    </source>
</reference>
<dbReference type="EC" id="3.1.2.22" evidence="2"/>
<gene>
    <name evidence="4" type="ORF">KUTeg_016155</name>
</gene>
<dbReference type="EMBL" id="JARBDR010000813">
    <property type="protein sequence ID" value="KAJ8305610.1"/>
    <property type="molecule type" value="Genomic_DNA"/>
</dbReference>
<comment type="similarity">
    <text evidence="1">Belongs to the AB hydrolase superfamily. AB hydrolase 2 family.</text>
</comment>
<keyword evidence="5" id="KW-1185">Reference proteome</keyword>
<dbReference type="SUPFAM" id="SSF53474">
    <property type="entry name" value="alpha/beta-Hydrolases"/>
    <property type="match status" value="1"/>
</dbReference>
<name>A0ABQ9EQC8_TEGGR</name>
<comment type="caution">
    <text evidence="4">The sequence shown here is derived from an EMBL/GenBank/DDBJ whole genome shotgun (WGS) entry which is preliminary data.</text>
</comment>
<feature type="domain" description="Phospholipase/carboxylesterase/thioesterase" evidence="3">
    <location>
        <begin position="20"/>
        <end position="208"/>
    </location>
</feature>
<dbReference type="InterPro" id="IPR050565">
    <property type="entry name" value="LYPA1-2/EST-like"/>
</dbReference>
<accession>A0ABQ9EQC8</accession>
<dbReference type="PANTHER" id="PTHR10655:SF68">
    <property type="entry name" value="PALMITOYL-PROTEIN HYDROLASE"/>
    <property type="match status" value="1"/>
</dbReference>
<evidence type="ECO:0000313" key="4">
    <source>
        <dbReference type="EMBL" id="KAJ8305610.1"/>
    </source>
</evidence>
<dbReference type="Pfam" id="PF02230">
    <property type="entry name" value="Abhydrolase_2"/>
    <property type="match status" value="1"/>
</dbReference>
<dbReference type="InterPro" id="IPR029058">
    <property type="entry name" value="AB_hydrolase_fold"/>
</dbReference>
<organism evidence="4 5">
    <name type="scientific">Tegillarca granosa</name>
    <name type="common">Malaysian cockle</name>
    <name type="synonym">Anadara granosa</name>
    <dbReference type="NCBI Taxonomy" id="220873"/>
    <lineage>
        <taxon>Eukaryota</taxon>
        <taxon>Metazoa</taxon>
        <taxon>Spiralia</taxon>
        <taxon>Lophotrochozoa</taxon>
        <taxon>Mollusca</taxon>
        <taxon>Bivalvia</taxon>
        <taxon>Autobranchia</taxon>
        <taxon>Pteriomorphia</taxon>
        <taxon>Arcoida</taxon>
        <taxon>Arcoidea</taxon>
        <taxon>Arcidae</taxon>
        <taxon>Tegillarca</taxon>
    </lineage>
</organism>